<dbReference type="Pfam" id="PF01578">
    <property type="entry name" value="Cytochrom_C_asm"/>
    <property type="match status" value="1"/>
</dbReference>
<feature type="transmembrane region" description="Helical" evidence="6">
    <location>
        <begin position="36"/>
        <end position="57"/>
    </location>
</feature>
<dbReference type="GO" id="GO:0017004">
    <property type="term" value="P:cytochrome complex assembly"/>
    <property type="evidence" value="ECO:0007669"/>
    <property type="project" value="UniProtKB-KW"/>
</dbReference>
<dbReference type="Pfam" id="PF05140">
    <property type="entry name" value="ResB"/>
    <property type="match status" value="1"/>
</dbReference>
<evidence type="ECO:0000256" key="5">
    <source>
        <dbReference type="ARBA" id="ARBA00023136"/>
    </source>
</evidence>
<evidence type="ECO:0000259" key="8">
    <source>
        <dbReference type="Pfam" id="PF05140"/>
    </source>
</evidence>
<reference evidence="9 10" key="1">
    <citation type="submission" date="2013-12" db="EMBL/GenBank/DDBJ databases">
        <authorList>
            <consortium name="DOE Joint Genome Institute"/>
            <person name="Eisen J."/>
            <person name="Huntemann M."/>
            <person name="Han J."/>
            <person name="Chen A."/>
            <person name="Kyrpides N."/>
            <person name="Mavromatis K."/>
            <person name="Markowitz V."/>
            <person name="Palaniappan K."/>
            <person name="Ivanova N."/>
            <person name="Schaumberg A."/>
            <person name="Pati A."/>
            <person name="Liolios K."/>
            <person name="Nordberg H.P."/>
            <person name="Cantor M.N."/>
            <person name="Hua S.X."/>
            <person name="Woyke T."/>
        </authorList>
    </citation>
    <scope>NUCLEOTIDE SEQUENCE [LARGE SCALE GENOMIC DNA]</scope>
    <source>
        <strain evidence="10">DSM 18177</strain>
    </source>
</reference>
<evidence type="ECO:0000256" key="3">
    <source>
        <dbReference type="ARBA" id="ARBA00022748"/>
    </source>
</evidence>
<keyword evidence="3" id="KW-0201">Cytochrome c-type biogenesis</keyword>
<sequence length="727" mass="81668">MLKRFTFGLLALMLGVLTSATVLEKIQGTPFVTRHIYGSPAFVLLWLLLALSGFAYLMRRSPTIRPATWLLHLALLVILSGAFVTWLTGQQGTLHLRLDEEPAHSYRDSGGEEQPFPFTVALESFDIEYYPGTRAPLDFVSRITITDGSQTRCETIAMNHIARYRGYRFYQSSYDSDGAGSRLSVSHDPWGIGITYTGYLLLLMAMAAQLTDRQGTFRRLLRNHTLRGISLGGAILLATLLPAQAAETRVPPTLPHEQADQLGRLCIYYNQRICPLSTLARDFTVKLSGKSSYRGLSPEQVLAGWLFYYDEWKQEPMIRIKSREARRLLGIEGQYARLTDFNRAVREYRPEGMNDRGVTEANEKFNLVAMLCTGSLLQIFPYRQGDTLHWASQVDPLPHDLPREQSTFIQQSMNYVNELVAQRDYACLSQVFDKIARYQRQTAGEAFPTNGRLQAELLYNHLGHSLVAAILFLVVGALAFAHACRRIIGYSSGPRWIHQLLLAGVIIGFAYLSATLLLRGYIARHWPLASGFETMQFMAWCALGITLIGHRRFILILPFGYLVSGLAMLVSMMGESNPPITPLMPVLTSPLLSVHVVLVMTAYTLLAFVMFNGIAGLTLSRRHPRQAEQLQTVGRILLYPAVFALAAGIFVGAVWANISWGRYWGWDPKEVWALITWLIYAMALHPESLPLFRKPAFFHGFCVVAFLCVLITYFGVNFLLGGMHSYA</sequence>
<dbReference type="EMBL" id="CP007034">
    <property type="protein sequence ID" value="AHF13020.1"/>
    <property type="molecule type" value="Genomic_DNA"/>
</dbReference>
<dbReference type="STRING" id="880074.BARVI_09995"/>
<dbReference type="eggNOG" id="COG0755">
    <property type="taxonomic scope" value="Bacteria"/>
</dbReference>
<dbReference type="Proteomes" id="UP000018901">
    <property type="component" value="Chromosome"/>
</dbReference>
<organism evidence="9 10">
    <name type="scientific">Barnesiella viscericola DSM 18177</name>
    <dbReference type="NCBI Taxonomy" id="880074"/>
    <lineage>
        <taxon>Bacteria</taxon>
        <taxon>Pseudomonadati</taxon>
        <taxon>Bacteroidota</taxon>
        <taxon>Bacteroidia</taxon>
        <taxon>Bacteroidales</taxon>
        <taxon>Barnesiellaceae</taxon>
        <taxon>Barnesiella</taxon>
    </lineage>
</organism>
<evidence type="ECO:0000259" key="7">
    <source>
        <dbReference type="Pfam" id="PF01578"/>
    </source>
</evidence>
<gene>
    <name evidence="9" type="ORF">BARVI_09995</name>
</gene>
<evidence type="ECO:0000256" key="2">
    <source>
        <dbReference type="ARBA" id="ARBA00022692"/>
    </source>
</evidence>
<evidence type="ECO:0000256" key="1">
    <source>
        <dbReference type="ARBA" id="ARBA00004141"/>
    </source>
</evidence>
<keyword evidence="10" id="KW-1185">Reference proteome</keyword>
<dbReference type="KEGG" id="bvs:BARVI_09995"/>
<evidence type="ECO:0000313" key="10">
    <source>
        <dbReference type="Proteomes" id="UP000018901"/>
    </source>
</evidence>
<comment type="subcellular location">
    <subcellularLocation>
        <location evidence="1">Membrane</location>
        <topology evidence="1">Multi-pass membrane protein</topology>
    </subcellularLocation>
</comment>
<feature type="transmembrane region" description="Helical" evidence="6">
    <location>
        <begin position="190"/>
        <end position="208"/>
    </location>
</feature>
<dbReference type="HOGENOM" id="CLU_008710_0_0_10"/>
<dbReference type="GO" id="GO:0005886">
    <property type="term" value="C:plasma membrane"/>
    <property type="evidence" value="ECO:0007669"/>
    <property type="project" value="TreeGrafter"/>
</dbReference>
<dbReference type="GO" id="GO:0020037">
    <property type="term" value="F:heme binding"/>
    <property type="evidence" value="ECO:0007669"/>
    <property type="project" value="InterPro"/>
</dbReference>
<dbReference type="InterPro" id="IPR002541">
    <property type="entry name" value="Cyt_c_assembly"/>
</dbReference>
<feature type="transmembrane region" description="Helical" evidence="6">
    <location>
        <begin position="555"/>
        <end position="574"/>
    </location>
</feature>
<keyword evidence="2 6" id="KW-0812">Transmembrane</keyword>
<feature type="transmembrane region" description="Helical" evidence="6">
    <location>
        <begin position="636"/>
        <end position="658"/>
    </location>
</feature>
<evidence type="ECO:0000256" key="4">
    <source>
        <dbReference type="ARBA" id="ARBA00022989"/>
    </source>
</evidence>
<feature type="transmembrane region" description="Helical" evidence="6">
    <location>
        <begin position="500"/>
        <end position="522"/>
    </location>
</feature>
<feature type="domain" description="Cytochrome c assembly protein" evidence="7">
    <location>
        <begin position="532"/>
        <end position="724"/>
    </location>
</feature>
<keyword evidence="4 6" id="KW-1133">Transmembrane helix</keyword>
<feature type="transmembrane region" description="Helical" evidence="6">
    <location>
        <begin position="697"/>
        <end position="720"/>
    </location>
</feature>
<evidence type="ECO:0000313" key="9">
    <source>
        <dbReference type="EMBL" id="AHF13020.1"/>
    </source>
</evidence>
<feature type="transmembrane region" description="Helical" evidence="6">
    <location>
        <begin position="528"/>
        <end position="548"/>
    </location>
</feature>
<protein>
    <submittedName>
        <fullName evidence="9">Cytochrome C biogenesis protein</fullName>
    </submittedName>
</protein>
<feature type="transmembrane region" description="Helical" evidence="6">
    <location>
        <begin position="594"/>
        <end position="615"/>
    </location>
</feature>
<evidence type="ECO:0000256" key="6">
    <source>
        <dbReference type="SAM" id="Phobius"/>
    </source>
</evidence>
<dbReference type="PANTHER" id="PTHR30071:SF1">
    <property type="entry name" value="CYTOCHROME B_B6 PROTEIN-RELATED"/>
    <property type="match status" value="1"/>
</dbReference>
<feature type="transmembrane region" description="Helical" evidence="6">
    <location>
        <begin position="69"/>
        <end position="89"/>
    </location>
</feature>
<feature type="transmembrane region" description="Helical" evidence="6">
    <location>
        <begin position="229"/>
        <end position="246"/>
    </location>
</feature>
<dbReference type="InterPro" id="IPR045062">
    <property type="entry name" value="Cyt_c_biogenesis_CcsA/CcmC"/>
</dbReference>
<accession>W0EQD2</accession>
<feature type="transmembrane region" description="Helical" evidence="6">
    <location>
        <begin position="670"/>
        <end position="685"/>
    </location>
</feature>
<dbReference type="InterPro" id="IPR007816">
    <property type="entry name" value="ResB-like_domain"/>
</dbReference>
<dbReference type="PANTHER" id="PTHR30071">
    <property type="entry name" value="HEME EXPORTER PROTEIN C"/>
    <property type="match status" value="1"/>
</dbReference>
<name>W0EQD2_9BACT</name>
<feature type="domain" description="ResB-like" evidence="8">
    <location>
        <begin position="70"/>
        <end position="180"/>
    </location>
</feature>
<feature type="transmembrane region" description="Helical" evidence="6">
    <location>
        <begin position="466"/>
        <end position="488"/>
    </location>
</feature>
<dbReference type="PATRIC" id="fig|880074.11.peg.2075"/>
<keyword evidence="5 6" id="KW-0472">Membrane</keyword>
<dbReference type="AlphaFoldDB" id="W0EQD2"/>
<proteinExistence type="predicted"/>